<dbReference type="EMBL" id="JAGGJR010000003">
    <property type="protein sequence ID" value="MBP1872607.1"/>
    <property type="molecule type" value="Genomic_DNA"/>
</dbReference>
<protein>
    <submittedName>
        <fullName evidence="1">NAD(P)/FAD-binding protein YdhS</fullName>
    </submittedName>
</protein>
<evidence type="ECO:0000313" key="1">
    <source>
        <dbReference type="EMBL" id="MBP1872607.1"/>
    </source>
</evidence>
<dbReference type="Proteomes" id="UP000823773">
    <property type="component" value="Unassembled WGS sequence"/>
</dbReference>
<accession>A0ACC5SUP7</accession>
<comment type="caution">
    <text evidence="1">The sequence shown here is derived from an EMBL/GenBank/DDBJ whole genome shotgun (WGS) entry which is preliminary data.</text>
</comment>
<sequence>MTRLSRRPVVAIIGGGFTGAVLAAHLARNMPEHAADVFVFEPRSRLGAGLAYDTSDPAHRVNVPAARMSLLTDDPDDFLRWLAAEGEPRDDPDALAADGNLYPRRTVFGRYVGDFIAPLLASGQVHHCGERVVQIARTGDRWHMKADGGTEVLADIAIIATTHPAPCPPQHISRALAGHPRFVPDSTSSGALSVIRADDRVLIIGNGLTAADVIASLRRSGHRGTITAVSRRGLRSRGHATTAQEPFGDFVADPSRTARTLLRRVRLALQQVPAEGRSWHAVFDALRAQGGDIWNALPVAERRRLVRHLRVYWDVHRFRVAPQIDAVIAQGLEHGDIRVIGGLVKEISKQGETIIAEIRHRHTNHAETMKFDTCVVTTGPAHTSILKSQRWLAELAEGGHLQLDAVSLGLACDDQSRATDRDGNGNDTLFIAGPLARGTFGELMGLPQVNEHAIFVADRVAQRLERQFRFGPMAKTA</sequence>
<evidence type="ECO:0000313" key="2">
    <source>
        <dbReference type="Proteomes" id="UP000823773"/>
    </source>
</evidence>
<name>A0ACC5SUP7_ENSAD</name>
<organism evidence="1 2">
    <name type="scientific">Ensifer adhaerens</name>
    <name type="common">Sinorhizobium morelense</name>
    <dbReference type="NCBI Taxonomy" id="106592"/>
    <lineage>
        <taxon>Bacteria</taxon>
        <taxon>Pseudomonadati</taxon>
        <taxon>Pseudomonadota</taxon>
        <taxon>Alphaproteobacteria</taxon>
        <taxon>Hyphomicrobiales</taxon>
        <taxon>Rhizobiaceae</taxon>
        <taxon>Sinorhizobium/Ensifer group</taxon>
        <taxon>Ensifer</taxon>
    </lineage>
</organism>
<proteinExistence type="predicted"/>
<gene>
    <name evidence="1" type="ORF">J2Z19_002319</name>
</gene>
<reference evidence="1" key="1">
    <citation type="submission" date="2021-03" db="EMBL/GenBank/DDBJ databases">
        <title>Genomic Encyclopedia of Type Strains, Phase IV (KMG-IV): sequencing the most valuable type-strain genomes for metagenomic binning, comparative biology and taxonomic classification.</title>
        <authorList>
            <person name="Goeker M."/>
        </authorList>
    </citation>
    <scope>NUCLEOTIDE SEQUENCE</scope>
    <source>
        <strain evidence="1">DSM 18131</strain>
    </source>
</reference>
<keyword evidence="2" id="KW-1185">Reference proteome</keyword>